<gene>
    <name evidence="1" type="ORF">QJS04_geneDACA000806</name>
</gene>
<dbReference type="AlphaFoldDB" id="A0AAV9BJ86"/>
<evidence type="ECO:0000313" key="1">
    <source>
        <dbReference type="EMBL" id="KAK1276199.1"/>
    </source>
</evidence>
<proteinExistence type="predicted"/>
<dbReference type="Proteomes" id="UP001179952">
    <property type="component" value="Unassembled WGS sequence"/>
</dbReference>
<evidence type="ECO:0000313" key="2">
    <source>
        <dbReference type="Proteomes" id="UP001179952"/>
    </source>
</evidence>
<protein>
    <recommendedName>
        <fullName evidence="3">Reverse transcriptase</fullName>
    </recommendedName>
</protein>
<name>A0AAV9BJ86_ACOGR</name>
<evidence type="ECO:0008006" key="3">
    <source>
        <dbReference type="Google" id="ProtNLM"/>
    </source>
</evidence>
<comment type="caution">
    <text evidence="1">The sequence shown here is derived from an EMBL/GenBank/DDBJ whole genome shotgun (WGS) entry which is preliminary data.</text>
</comment>
<dbReference type="EMBL" id="JAUJYN010000003">
    <property type="protein sequence ID" value="KAK1276199.1"/>
    <property type="molecule type" value="Genomic_DNA"/>
</dbReference>
<keyword evidence="2" id="KW-1185">Reference proteome</keyword>
<accession>A0AAV9BJ86</accession>
<organism evidence="1 2">
    <name type="scientific">Acorus gramineus</name>
    <name type="common">Dwarf sweet flag</name>
    <dbReference type="NCBI Taxonomy" id="55184"/>
    <lineage>
        <taxon>Eukaryota</taxon>
        <taxon>Viridiplantae</taxon>
        <taxon>Streptophyta</taxon>
        <taxon>Embryophyta</taxon>
        <taxon>Tracheophyta</taxon>
        <taxon>Spermatophyta</taxon>
        <taxon>Magnoliopsida</taxon>
        <taxon>Liliopsida</taxon>
        <taxon>Acoraceae</taxon>
        <taxon>Acorus</taxon>
    </lineage>
</organism>
<reference evidence="1" key="2">
    <citation type="submission" date="2023-06" db="EMBL/GenBank/DDBJ databases">
        <authorList>
            <person name="Ma L."/>
            <person name="Liu K.-W."/>
            <person name="Li Z."/>
            <person name="Hsiao Y.-Y."/>
            <person name="Qi Y."/>
            <person name="Fu T."/>
            <person name="Tang G."/>
            <person name="Zhang D."/>
            <person name="Sun W.-H."/>
            <person name="Liu D.-K."/>
            <person name="Li Y."/>
            <person name="Chen G.-Z."/>
            <person name="Liu X.-D."/>
            <person name="Liao X.-Y."/>
            <person name="Jiang Y.-T."/>
            <person name="Yu X."/>
            <person name="Hao Y."/>
            <person name="Huang J."/>
            <person name="Zhao X.-W."/>
            <person name="Ke S."/>
            <person name="Chen Y.-Y."/>
            <person name="Wu W.-L."/>
            <person name="Hsu J.-L."/>
            <person name="Lin Y.-F."/>
            <person name="Huang M.-D."/>
            <person name="Li C.-Y."/>
            <person name="Huang L."/>
            <person name="Wang Z.-W."/>
            <person name="Zhao X."/>
            <person name="Zhong W.-Y."/>
            <person name="Peng D.-H."/>
            <person name="Ahmad S."/>
            <person name="Lan S."/>
            <person name="Zhang J.-S."/>
            <person name="Tsai W.-C."/>
            <person name="Van De Peer Y."/>
            <person name="Liu Z.-J."/>
        </authorList>
    </citation>
    <scope>NUCLEOTIDE SEQUENCE</scope>
    <source>
        <strain evidence="1">SCP</strain>
        <tissue evidence="1">Leaves</tissue>
    </source>
</reference>
<sequence length="192" mass="22506">MASKLKILKGKISEWSKQIKSIRRARKDLLEESLRSWQIKEEGGPLTYTELEERKKAKEDLLVIFLQEEEYRRQRSRALWLKSGDGNSKFFHRTANSRRRQNLITSVMEGDFNMETKEDIENHIGNHFRSFFRKDSSWLPVWHDDSLPQLSEIQRLVLDAPFTEEVKTAVLAMEGDKAPGPGGFSVKFFQQF</sequence>
<reference evidence="1" key="1">
    <citation type="journal article" date="2023" name="Nat. Commun.">
        <title>Diploid and tetraploid genomes of Acorus and the evolution of monocots.</title>
        <authorList>
            <person name="Ma L."/>
            <person name="Liu K.W."/>
            <person name="Li Z."/>
            <person name="Hsiao Y.Y."/>
            <person name="Qi Y."/>
            <person name="Fu T."/>
            <person name="Tang G.D."/>
            <person name="Zhang D."/>
            <person name="Sun W.H."/>
            <person name="Liu D.K."/>
            <person name="Li Y."/>
            <person name="Chen G.Z."/>
            <person name="Liu X.D."/>
            <person name="Liao X.Y."/>
            <person name="Jiang Y.T."/>
            <person name="Yu X."/>
            <person name="Hao Y."/>
            <person name="Huang J."/>
            <person name="Zhao X.W."/>
            <person name="Ke S."/>
            <person name="Chen Y.Y."/>
            <person name="Wu W.L."/>
            <person name="Hsu J.L."/>
            <person name="Lin Y.F."/>
            <person name="Huang M.D."/>
            <person name="Li C.Y."/>
            <person name="Huang L."/>
            <person name="Wang Z.W."/>
            <person name="Zhao X."/>
            <person name="Zhong W.Y."/>
            <person name="Peng D.H."/>
            <person name="Ahmad S."/>
            <person name="Lan S."/>
            <person name="Zhang J.S."/>
            <person name="Tsai W.C."/>
            <person name="Van de Peer Y."/>
            <person name="Liu Z.J."/>
        </authorList>
    </citation>
    <scope>NUCLEOTIDE SEQUENCE</scope>
    <source>
        <strain evidence="1">SCP</strain>
    </source>
</reference>